<comment type="caution">
    <text evidence="10">The sequence shown here is derived from an EMBL/GenBank/DDBJ whole genome shotgun (WGS) entry which is preliminary data.</text>
</comment>
<protein>
    <submittedName>
        <fullName evidence="10">Uncharacterized protein</fullName>
    </submittedName>
</protein>
<dbReference type="InterPro" id="IPR047192">
    <property type="entry name" value="Euk_RPA1_DBD_C"/>
</dbReference>
<evidence type="ECO:0000259" key="7">
    <source>
        <dbReference type="Pfam" id="PF02721"/>
    </source>
</evidence>
<proteinExistence type="inferred from homology"/>
<feature type="domain" description="Replication protein A OB" evidence="9">
    <location>
        <begin position="135"/>
        <end position="231"/>
    </location>
</feature>
<name>A0AAW1J5K7_SAPOF</name>
<dbReference type="AlphaFoldDB" id="A0AAW1J5K7"/>
<feature type="region of interest" description="Disordered" evidence="6">
    <location>
        <begin position="399"/>
        <end position="467"/>
    </location>
</feature>
<evidence type="ECO:0000313" key="10">
    <source>
        <dbReference type="EMBL" id="KAK9698143.1"/>
    </source>
</evidence>
<evidence type="ECO:0000256" key="6">
    <source>
        <dbReference type="SAM" id="MobiDB-lite"/>
    </source>
</evidence>
<evidence type="ECO:0000256" key="2">
    <source>
        <dbReference type="ARBA" id="ARBA00022723"/>
    </source>
</evidence>
<dbReference type="InterPro" id="IPR013955">
    <property type="entry name" value="Rep_factor-A_C"/>
</dbReference>
<dbReference type="InterPro" id="IPR003871">
    <property type="entry name" value="RFA1B/D_OB_1st"/>
</dbReference>
<evidence type="ECO:0000256" key="1">
    <source>
        <dbReference type="ARBA" id="ARBA00005690"/>
    </source>
</evidence>
<dbReference type="Pfam" id="PF02721">
    <property type="entry name" value="DUF223"/>
    <property type="match status" value="1"/>
</dbReference>
<sequence length="467" mass="53669">MAPQLTNIATMAPSKSKYQLIARITRIWEVPSTESGQPNSLDMVILDQEGNHIQATVPKRLVNSFKEILEEGKIYKLQHFEVAQNNKTHRPLRSTPHIIKCNPFTSIVEERNQGQPIPKYKFEFHMLDRLQERTSKTDYLIDVVGLLTIVEEKRQVITKWGPANCRHIYIQDQSKQPVRVTLWGSAADQINEQTALETADTKVIVITSTKVVYYEGTNQIQSTYGTKMYVNIDIPEVNDLLARENESIQVKYIVNNTEHVKEPQHKTIAELLEMELPNERELFICHGTISEVQTETDWKYMSCTKCKKGLQDNMRCNQCKETIEYPMQRYRIMTTVTDGTASATLVLFDKEAEKIIGKPINKLLDLYEKEDGKGRIFDILQQCVGQEHTYRVKVEESKYGNERELKVQKTMTTMSEKGKGTTANDSQEHKQRQDGNQASRSTATVSNATTVTTPQRKEKRKRNHGEL</sequence>
<dbReference type="InterPro" id="IPR012340">
    <property type="entry name" value="NA-bd_OB-fold"/>
</dbReference>
<evidence type="ECO:0000259" key="8">
    <source>
        <dbReference type="Pfam" id="PF08646"/>
    </source>
</evidence>
<dbReference type="InterPro" id="IPR031657">
    <property type="entry name" value="REPA_OB_2"/>
</dbReference>
<dbReference type="CDD" id="cd04480">
    <property type="entry name" value="RPA1_DBD_A_like"/>
    <property type="match status" value="1"/>
</dbReference>
<feature type="compositionally biased region" description="Polar residues" evidence="6">
    <location>
        <begin position="409"/>
        <end position="425"/>
    </location>
</feature>
<evidence type="ECO:0000259" key="9">
    <source>
        <dbReference type="Pfam" id="PF16900"/>
    </source>
</evidence>
<comment type="similarity">
    <text evidence="1">Belongs to the replication factor A protein 1 family.</text>
</comment>
<feature type="domain" description="Replication protein A 70 kDa DNA-binding subunit B/D first OB fold" evidence="7">
    <location>
        <begin position="5"/>
        <end position="91"/>
    </location>
</feature>
<reference evidence="10" key="1">
    <citation type="submission" date="2024-03" db="EMBL/GenBank/DDBJ databases">
        <title>WGS assembly of Saponaria officinalis var. Norfolk2.</title>
        <authorList>
            <person name="Jenkins J."/>
            <person name="Shu S."/>
            <person name="Grimwood J."/>
            <person name="Barry K."/>
            <person name="Goodstein D."/>
            <person name="Schmutz J."/>
            <person name="Leebens-Mack J."/>
            <person name="Osbourn A."/>
        </authorList>
    </citation>
    <scope>NUCLEOTIDE SEQUENCE [LARGE SCALE GENOMIC DNA]</scope>
    <source>
        <strain evidence="10">JIC</strain>
    </source>
</reference>
<keyword evidence="4" id="KW-0862">Zinc</keyword>
<dbReference type="PANTHER" id="PTHR47165">
    <property type="entry name" value="OS03G0429900 PROTEIN"/>
    <property type="match status" value="1"/>
</dbReference>
<dbReference type="Pfam" id="PF08646">
    <property type="entry name" value="Rep_fac-A_C"/>
    <property type="match status" value="1"/>
</dbReference>
<keyword evidence="2" id="KW-0479">Metal-binding</keyword>
<keyword evidence="3" id="KW-0863">Zinc-finger</keyword>
<dbReference type="GO" id="GO:0003677">
    <property type="term" value="F:DNA binding"/>
    <property type="evidence" value="ECO:0007669"/>
    <property type="project" value="UniProtKB-KW"/>
</dbReference>
<evidence type="ECO:0000256" key="5">
    <source>
        <dbReference type="ARBA" id="ARBA00023125"/>
    </source>
</evidence>
<evidence type="ECO:0000313" key="11">
    <source>
        <dbReference type="Proteomes" id="UP001443914"/>
    </source>
</evidence>
<dbReference type="SUPFAM" id="SSF50249">
    <property type="entry name" value="Nucleic acid-binding proteins"/>
    <property type="match status" value="3"/>
</dbReference>
<dbReference type="CDD" id="cd04476">
    <property type="entry name" value="RPA1_DBD_C"/>
    <property type="match status" value="1"/>
</dbReference>
<evidence type="ECO:0000256" key="4">
    <source>
        <dbReference type="ARBA" id="ARBA00022833"/>
    </source>
</evidence>
<dbReference type="Pfam" id="PF16900">
    <property type="entry name" value="REPA_OB_2"/>
    <property type="match status" value="1"/>
</dbReference>
<dbReference type="PANTHER" id="PTHR47165:SF4">
    <property type="entry name" value="OS03G0429900 PROTEIN"/>
    <property type="match status" value="1"/>
</dbReference>
<keyword evidence="11" id="KW-1185">Reference proteome</keyword>
<organism evidence="10 11">
    <name type="scientific">Saponaria officinalis</name>
    <name type="common">Common soapwort</name>
    <name type="synonym">Lychnis saponaria</name>
    <dbReference type="NCBI Taxonomy" id="3572"/>
    <lineage>
        <taxon>Eukaryota</taxon>
        <taxon>Viridiplantae</taxon>
        <taxon>Streptophyta</taxon>
        <taxon>Embryophyta</taxon>
        <taxon>Tracheophyta</taxon>
        <taxon>Spermatophyta</taxon>
        <taxon>Magnoliopsida</taxon>
        <taxon>eudicotyledons</taxon>
        <taxon>Gunneridae</taxon>
        <taxon>Pentapetalae</taxon>
        <taxon>Caryophyllales</taxon>
        <taxon>Caryophyllaceae</taxon>
        <taxon>Caryophylleae</taxon>
        <taxon>Saponaria</taxon>
    </lineage>
</organism>
<evidence type="ECO:0000256" key="3">
    <source>
        <dbReference type="ARBA" id="ARBA00022771"/>
    </source>
</evidence>
<keyword evidence="5" id="KW-0238">DNA-binding</keyword>
<feature type="compositionally biased region" description="Low complexity" evidence="6">
    <location>
        <begin position="441"/>
        <end position="453"/>
    </location>
</feature>
<gene>
    <name evidence="10" type="ORF">RND81_08G084700</name>
</gene>
<feature type="compositionally biased region" description="Basic residues" evidence="6">
    <location>
        <begin position="457"/>
        <end position="467"/>
    </location>
</feature>
<dbReference type="Gene3D" id="2.40.50.140">
    <property type="entry name" value="Nucleic acid-binding proteins"/>
    <property type="match status" value="3"/>
</dbReference>
<accession>A0AAW1J5K7</accession>
<dbReference type="GO" id="GO:0008270">
    <property type="term" value="F:zinc ion binding"/>
    <property type="evidence" value="ECO:0007669"/>
    <property type="project" value="UniProtKB-KW"/>
</dbReference>
<dbReference type="EMBL" id="JBDFQZ010000008">
    <property type="protein sequence ID" value="KAK9698143.1"/>
    <property type="molecule type" value="Genomic_DNA"/>
</dbReference>
<dbReference type="Proteomes" id="UP001443914">
    <property type="component" value="Unassembled WGS sequence"/>
</dbReference>
<feature type="domain" description="Replication factor A C-terminal" evidence="8">
    <location>
        <begin position="283"/>
        <end position="409"/>
    </location>
</feature>